<evidence type="ECO:0000313" key="1">
    <source>
        <dbReference type="EMBL" id="KAH8505429.1"/>
    </source>
</evidence>
<accession>A0A8T2YK90</accession>
<keyword evidence="2" id="KW-1185">Reference proteome</keyword>
<organism evidence="1 2">
    <name type="scientific">Populus deltoides</name>
    <name type="common">Eastern poplar</name>
    <name type="synonym">Eastern cottonwood</name>
    <dbReference type="NCBI Taxonomy" id="3696"/>
    <lineage>
        <taxon>Eukaryota</taxon>
        <taxon>Viridiplantae</taxon>
        <taxon>Streptophyta</taxon>
        <taxon>Embryophyta</taxon>
        <taxon>Tracheophyta</taxon>
        <taxon>Spermatophyta</taxon>
        <taxon>Magnoliopsida</taxon>
        <taxon>eudicotyledons</taxon>
        <taxon>Gunneridae</taxon>
        <taxon>Pentapetalae</taxon>
        <taxon>rosids</taxon>
        <taxon>fabids</taxon>
        <taxon>Malpighiales</taxon>
        <taxon>Salicaceae</taxon>
        <taxon>Saliceae</taxon>
        <taxon>Populus</taxon>
    </lineage>
</organism>
<gene>
    <name evidence="1" type="ORF">H0E87_012610</name>
</gene>
<dbReference type="Proteomes" id="UP000807159">
    <property type="component" value="Chromosome 6"/>
</dbReference>
<protein>
    <submittedName>
        <fullName evidence="1">Uncharacterized protein</fullName>
    </submittedName>
</protein>
<comment type="caution">
    <text evidence="1">The sequence shown here is derived from an EMBL/GenBank/DDBJ whole genome shotgun (WGS) entry which is preliminary data.</text>
</comment>
<name>A0A8T2YK90_POPDE</name>
<proteinExistence type="predicted"/>
<sequence length="99" mass="11209">MSPCRNDKTLWGWAAAHIAAFRHTLDNGKLTENDSWDLVGVNMHDDGTGDGCVRQANLEEKVAETLSSKPIWWLSGDRTRTARPLYMWLTGHGSRHIYL</sequence>
<evidence type="ECO:0000313" key="2">
    <source>
        <dbReference type="Proteomes" id="UP000807159"/>
    </source>
</evidence>
<reference evidence="1" key="1">
    <citation type="journal article" date="2021" name="J. Hered.">
        <title>Genome Assembly of Salicaceae Populus deltoides (Eastern Cottonwood) I-69 Based on Nanopore Sequencing and Hi-C Technologies.</title>
        <authorList>
            <person name="Bai S."/>
            <person name="Wu H."/>
            <person name="Zhang J."/>
            <person name="Pan Z."/>
            <person name="Zhao W."/>
            <person name="Li Z."/>
            <person name="Tong C."/>
        </authorList>
    </citation>
    <scope>NUCLEOTIDE SEQUENCE</scope>
    <source>
        <tissue evidence="1">Leaf</tissue>
    </source>
</reference>
<dbReference type="AlphaFoldDB" id="A0A8T2YK90"/>
<dbReference type="EMBL" id="JACEGQ020000006">
    <property type="protein sequence ID" value="KAH8505429.1"/>
    <property type="molecule type" value="Genomic_DNA"/>
</dbReference>